<keyword evidence="8" id="KW-1185">Reference proteome</keyword>
<dbReference type="GO" id="GO:0016854">
    <property type="term" value="F:racemase and epimerase activity"/>
    <property type="evidence" value="ECO:0007669"/>
    <property type="project" value="UniProtKB-ARBA"/>
</dbReference>
<keyword evidence="5" id="KW-0474">Menaquinone biosynthesis</keyword>
<name>A0ABD5YRH4_9EURY</name>
<dbReference type="Pfam" id="PF13378">
    <property type="entry name" value="MR_MLE_C"/>
    <property type="match status" value="1"/>
</dbReference>
<evidence type="ECO:0000313" key="8">
    <source>
        <dbReference type="Proteomes" id="UP001596417"/>
    </source>
</evidence>
<evidence type="ECO:0000256" key="3">
    <source>
        <dbReference type="ARBA" id="ARBA00023235"/>
    </source>
</evidence>
<feature type="binding site" evidence="5">
    <location>
        <position position="186"/>
    </location>
    <ligand>
        <name>Mg(2+)</name>
        <dbReference type="ChEBI" id="CHEBI:18420"/>
    </ligand>
</feature>
<dbReference type="PANTHER" id="PTHR48073:SF2">
    <property type="entry name" value="O-SUCCINYLBENZOATE SYNTHASE"/>
    <property type="match status" value="1"/>
</dbReference>
<dbReference type="PANTHER" id="PTHR48073">
    <property type="entry name" value="O-SUCCINYLBENZOATE SYNTHASE-RELATED"/>
    <property type="match status" value="1"/>
</dbReference>
<dbReference type="GeneID" id="76199684"/>
<dbReference type="CDD" id="cd03320">
    <property type="entry name" value="OSBS"/>
    <property type="match status" value="1"/>
</dbReference>
<dbReference type="SUPFAM" id="SSF51604">
    <property type="entry name" value="Enolase C-terminal domain-like"/>
    <property type="match status" value="1"/>
</dbReference>
<comment type="catalytic activity">
    <reaction evidence="5">
        <text>(1R,6R)-6-hydroxy-2-succinyl-cyclohexa-2,4-diene-1-carboxylate = 2-succinylbenzoate + H2O</text>
        <dbReference type="Rhea" id="RHEA:10196"/>
        <dbReference type="ChEBI" id="CHEBI:15377"/>
        <dbReference type="ChEBI" id="CHEBI:18325"/>
        <dbReference type="ChEBI" id="CHEBI:58689"/>
        <dbReference type="EC" id="4.2.1.113"/>
    </reaction>
</comment>
<feature type="active site" description="Proton acceptor" evidence="5">
    <location>
        <position position="259"/>
    </location>
</feature>
<evidence type="ECO:0000313" key="7">
    <source>
        <dbReference type="EMBL" id="MFC7190105.1"/>
    </source>
</evidence>
<comment type="pathway">
    <text evidence="5">Quinol/quinone metabolism; menaquinone biosynthesis.</text>
</comment>
<comment type="function">
    <text evidence="5">Converts 2-succinyl-6-hydroxy-2,4-cyclohexadiene-1-carboxylate (SHCHC) to 2-succinylbenzoate (OSB).</text>
</comment>
<dbReference type="InterPro" id="IPR010196">
    <property type="entry name" value="OSB_synthase_MenC1"/>
</dbReference>
<organism evidence="7 8">
    <name type="scientific">Halocatena marina</name>
    <dbReference type="NCBI Taxonomy" id="2934937"/>
    <lineage>
        <taxon>Archaea</taxon>
        <taxon>Methanobacteriati</taxon>
        <taxon>Methanobacteriota</taxon>
        <taxon>Stenosarchaea group</taxon>
        <taxon>Halobacteria</taxon>
        <taxon>Halobacteriales</taxon>
        <taxon>Natronomonadaceae</taxon>
        <taxon>Halocatena</taxon>
    </lineage>
</organism>
<dbReference type="RefSeq" id="WP_390206518.1">
    <property type="nucleotide sequence ID" value="NZ_CP109979.1"/>
</dbReference>
<gene>
    <name evidence="5" type="primary">menC</name>
    <name evidence="7" type="ORF">ACFQL7_09735</name>
</gene>
<protein>
    <recommendedName>
        <fullName evidence="5">o-succinylbenzoate synthase</fullName>
        <shortName evidence="5">OSB synthase</shortName>
        <shortName evidence="5">OSBS</shortName>
        <ecNumber evidence="5">4.2.1.113</ecNumber>
    </recommendedName>
    <alternativeName>
        <fullName evidence="5">4-(2'-carboxyphenyl)-4-oxybutyric acid synthase</fullName>
    </alternativeName>
    <alternativeName>
        <fullName evidence="5">o-succinylbenzoic acid synthase</fullName>
    </alternativeName>
</protein>
<dbReference type="InterPro" id="IPR013342">
    <property type="entry name" value="Mandelate_racemase_C"/>
</dbReference>
<keyword evidence="3" id="KW-0413">Isomerase</keyword>
<keyword evidence="2 5" id="KW-0460">Magnesium</keyword>
<dbReference type="Proteomes" id="UP001596417">
    <property type="component" value="Unassembled WGS sequence"/>
</dbReference>
<evidence type="ECO:0000256" key="4">
    <source>
        <dbReference type="ARBA" id="ARBA00023239"/>
    </source>
</evidence>
<comment type="cofactor">
    <cofactor evidence="5">
        <name>a divalent metal cation</name>
        <dbReference type="ChEBI" id="CHEBI:60240"/>
    </cofactor>
</comment>
<dbReference type="SUPFAM" id="SSF54826">
    <property type="entry name" value="Enolase N-terminal domain-like"/>
    <property type="match status" value="1"/>
</dbReference>
<reference evidence="7 8" key="1">
    <citation type="journal article" date="2019" name="Int. J. Syst. Evol. Microbiol.">
        <title>The Global Catalogue of Microorganisms (GCM) 10K type strain sequencing project: providing services to taxonomists for standard genome sequencing and annotation.</title>
        <authorList>
            <consortium name="The Broad Institute Genomics Platform"/>
            <consortium name="The Broad Institute Genome Sequencing Center for Infectious Disease"/>
            <person name="Wu L."/>
            <person name="Ma J."/>
        </authorList>
    </citation>
    <scope>NUCLEOTIDE SEQUENCE [LARGE SCALE GENOMIC DNA]</scope>
    <source>
        <strain evidence="7 8">RDMS1</strain>
    </source>
</reference>
<keyword evidence="4 5" id="KW-0456">Lyase</keyword>
<comment type="caution">
    <text evidence="7">The sequence shown here is derived from an EMBL/GenBank/DDBJ whole genome shotgun (WGS) entry which is preliminary data.</text>
</comment>
<dbReference type="AlphaFoldDB" id="A0ABD5YRH4"/>
<dbReference type="InterPro" id="IPR029017">
    <property type="entry name" value="Enolase-like_N"/>
</dbReference>
<dbReference type="SFLD" id="SFLDG00180">
    <property type="entry name" value="muconate_cycloisomerase"/>
    <property type="match status" value="1"/>
</dbReference>
<dbReference type="Gene3D" id="3.20.20.120">
    <property type="entry name" value="Enolase-like C-terminal domain"/>
    <property type="match status" value="1"/>
</dbReference>
<feature type="active site" description="Proton donor" evidence="5">
    <location>
        <position position="157"/>
    </location>
</feature>
<dbReference type="HAMAP" id="MF_00470">
    <property type="entry name" value="MenC_1"/>
    <property type="match status" value="1"/>
</dbReference>
<dbReference type="GO" id="GO:0043748">
    <property type="term" value="F:O-succinylbenzoate synthase activity"/>
    <property type="evidence" value="ECO:0007669"/>
    <property type="project" value="UniProtKB-EC"/>
</dbReference>
<comment type="similarity">
    <text evidence="5">Belongs to the mandelate racemase/muconate lactonizing enzyme family. MenC type 1 subfamily.</text>
</comment>
<evidence type="ECO:0000256" key="2">
    <source>
        <dbReference type="ARBA" id="ARBA00022842"/>
    </source>
</evidence>
<dbReference type="SMART" id="SM00922">
    <property type="entry name" value="MR_MLE"/>
    <property type="match status" value="1"/>
</dbReference>
<evidence type="ECO:0000256" key="5">
    <source>
        <dbReference type="HAMAP-Rule" id="MF_00470"/>
    </source>
</evidence>
<dbReference type="SFLD" id="SFLDS00001">
    <property type="entry name" value="Enolase"/>
    <property type="match status" value="1"/>
</dbReference>
<dbReference type="InterPro" id="IPR029065">
    <property type="entry name" value="Enolase_C-like"/>
</dbReference>
<dbReference type="Gene3D" id="3.30.390.10">
    <property type="entry name" value="Enolase-like, N-terminal domain"/>
    <property type="match status" value="1"/>
</dbReference>
<accession>A0ABD5YRH4</accession>
<evidence type="ECO:0000259" key="6">
    <source>
        <dbReference type="SMART" id="SM00922"/>
    </source>
</evidence>
<dbReference type="EC" id="4.2.1.113" evidence="5"/>
<dbReference type="InterPro" id="IPR018110">
    <property type="entry name" value="Mandel_Rmase/mucon_lact_enz_CS"/>
</dbReference>
<feature type="binding site" evidence="5">
    <location>
        <position position="236"/>
    </location>
    <ligand>
        <name>Mg(2+)</name>
        <dbReference type="ChEBI" id="CHEBI:18420"/>
    </ligand>
</feature>
<sequence>MTVEPFSLDLARPLSTADRTITHRDGFLVRIERDGVEGIGEATPLPGWTESIDECRTALERAVSVSEREPLARSTTDRETILAEVPASCPAARHGLALAFSDLRARQARQPLYRYLGGTERVTSVPVNATIGDGSVEATVRAATRAVDRGYDCLKCKVGARPVTADVERLRAVRDAVGPAVELRGDANGAWSREQADRAFEELEAVNISYVEQPLSPDNIEGHTALRGGDVGVALDETLAEISVNEILSAGAADVLILKPMVLGGLDRVRDAAIMAHEGTDSTSSEDVIPIVTTTIDGAYARSGAVHVAASISGISACGLATGDRLAEDLLTHRLPATRGRIAVPQGNGNISRRSGITDA</sequence>
<dbReference type="InterPro" id="IPR036849">
    <property type="entry name" value="Enolase-like_C_sf"/>
</dbReference>
<dbReference type="InterPro" id="IPR013341">
    <property type="entry name" value="Mandelate_racemase_N_dom"/>
</dbReference>
<dbReference type="GO" id="GO:0000287">
    <property type="term" value="F:magnesium ion binding"/>
    <property type="evidence" value="ECO:0007669"/>
    <property type="project" value="UniProtKB-UniRule"/>
</dbReference>
<dbReference type="PROSITE" id="PS00909">
    <property type="entry name" value="MR_MLE_2"/>
    <property type="match status" value="1"/>
</dbReference>
<dbReference type="EMBL" id="JBHTAX010000001">
    <property type="protein sequence ID" value="MFC7190105.1"/>
    <property type="molecule type" value="Genomic_DNA"/>
</dbReference>
<dbReference type="Pfam" id="PF02746">
    <property type="entry name" value="MR_MLE_N"/>
    <property type="match status" value="1"/>
</dbReference>
<feature type="binding site" evidence="5">
    <location>
        <position position="212"/>
    </location>
    <ligand>
        <name>Mg(2+)</name>
        <dbReference type="ChEBI" id="CHEBI:18420"/>
    </ligand>
</feature>
<dbReference type="GO" id="GO:0009234">
    <property type="term" value="P:menaquinone biosynthetic process"/>
    <property type="evidence" value="ECO:0007669"/>
    <property type="project" value="UniProtKB-UniRule"/>
</dbReference>
<dbReference type="SFLD" id="SFLDF00009">
    <property type="entry name" value="o-succinylbenzoate_synthase"/>
    <property type="match status" value="1"/>
</dbReference>
<comment type="pathway">
    <text evidence="5">Quinol/quinone metabolism; 1,4-dihydroxy-2-naphthoate biosynthesis; 1,4-dihydroxy-2-naphthoate from chorismate: step 4/7.</text>
</comment>
<feature type="domain" description="Mandelate racemase/muconate lactonizing enzyme C-terminal" evidence="6">
    <location>
        <begin position="136"/>
        <end position="232"/>
    </location>
</feature>
<keyword evidence="1 5" id="KW-0479">Metal-binding</keyword>
<evidence type="ECO:0000256" key="1">
    <source>
        <dbReference type="ARBA" id="ARBA00022723"/>
    </source>
</evidence>
<proteinExistence type="inferred from homology"/>